<keyword evidence="5" id="KW-0134">Cell wall</keyword>
<evidence type="ECO:0000256" key="8">
    <source>
        <dbReference type="ARBA" id="ARBA00022692"/>
    </source>
</evidence>
<evidence type="ECO:0000256" key="12">
    <source>
        <dbReference type="ARBA" id="ARBA00023180"/>
    </source>
</evidence>
<keyword evidence="11 14" id="KW-0472">Membrane</keyword>
<evidence type="ECO:0000256" key="14">
    <source>
        <dbReference type="SAM" id="Phobius"/>
    </source>
</evidence>
<dbReference type="InterPro" id="IPR026452">
    <property type="entry name" value="Surf_glycop_sig_pep"/>
</dbReference>
<evidence type="ECO:0000313" key="16">
    <source>
        <dbReference type="EMBL" id="AXR80780.1"/>
    </source>
</evidence>
<evidence type="ECO:0000256" key="5">
    <source>
        <dbReference type="ARBA" id="ARBA00022512"/>
    </source>
</evidence>
<dbReference type="OrthoDB" id="205643at2157"/>
<keyword evidence="12" id="KW-0325">Glycoprotein</keyword>
<feature type="compositionally biased region" description="Acidic residues" evidence="13">
    <location>
        <begin position="53"/>
        <end position="87"/>
    </location>
</feature>
<comment type="similarity">
    <text evidence="3">Belongs to the halobacterial S-layer protein family.</text>
</comment>
<sequence>MNDNTSYREKGRALFLSVIMIVSVVAMSAAFAGGAAAAASNTENVDFDGNLDGTEEIVAGDDPTIDTEEPTDLQDDPEVTLSTDEDGDTFSTDYDVAFIVEDEIAEISDEDLSDLHNGDVTATFDDGLDGLSTATEDLDAGEYTHYFAIVEDSATEGDSPDGEIVTDDADDEFTSEELTLTVLEEPALEFTNIGWTEEVEPEESVTTTADIENVGEAEIDDDSDDLDDFNVDFRVDSNDASSGGEIDEAAESNLDASSLDAGESLSLTHSVDAPVVEAVYEQGLIVDGTVPTLSDVTEDLDVSEDAVEVDEDDLSYVDADGQVVTNNFQGQDVFLVGQDVNEDLDGVDEVDLREVDSFDGGVVDSSSFEEELEVLDDSDLAEDTDLDLTEVESLIGEPVEYGVEIETDDLDEENYFIRSGTDNIPSSPAEENTFEISVQDFDTEFDDDQVTDGGPDASTDLDIDSDRGSYSVNVSADGDLDHDELFQVALPVEYGDEIEEDDELSDVSLPGDIETEWERAAAIALEAEAAGEIDEDIEEFGDVEHADVVEALEAYDAVHVADRLDNPEAAGFTTVDDLLENDDDLTFGEFNVGIWDEDQEDADEKVTFVDIRDTDEEVDFTDIDEDDYTFDFNVSDTEASSSNDISVAESDAAANFDESVYTQSAGDIVEVTVELEDTDETFIQFGDEDSNYIDILYIEDDGGEDDEVTFMINTRLVGTDHSEHPTADLDADDVFYSDDDIVESLIHHEHIDDDADYVDDARFYDDDDLDDGDELTDGSVSGFGEYLEELDLLSEDDDDPTEQIVRPLQSANYDMVADENGWFIAEDDEADVDDEIGYATLDLIDPELGEISTWVGPEEDADDEDDIDELAEQLTERDNVAIDDLMVTQFEASGIYGHLAALSDDDMDDVLEEGIEGEVLEELANDNALEGEGVEFTFEEETAAGNQDPNDLDLESDEDEVFILIDNEAGEMYLVVDTSDEPFDRSIDDGDEFDIELEYETDDDDRFRFFDTSEEEAGPHGADDGSSGDGDAAFPYFAADSSQSVSTTFTFEDRAVEFDNLDEDENVQIETSEESVVTGETNVAPGSDGELRITNAGDTSSFLSTEDADIHSDGTVEAEFNFDDRNEDDEASLEFRVGGDSVDDADGIFVEAVDEEEPEEDDEADDEEADDDEADDEEADDDEADDDVDVDDDADDDVVDEDDDDEPETEDDGVPGFGIAVALFALIAAGMLALRRQN</sequence>
<dbReference type="GeneID" id="37641247"/>
<keyword evidence="10 14" id="KW-1133">Transmembrane helix</keyword>
<evidence type="ECO:0000256" key="7">
    <source>
        <dbReference type="ARBA" id="ARBA00022601"/>
    </source>
</evidence>
<evidence type="ECO:0000256" key="9">
    <source>
        <dbReference type="ARBA" id="ARBA00022729"/>
    </source>
</evidence>
<keyword evidence="9" id="KW-0732">Signal</keyword>
<evidence type="ECO:0000256" key="4">
    <source>
        <dbReference type="ARBA" id="ARBA00022475"/>
    </source>
</evidence>
<feature type="transmembrane region" description="Helical" evidence="14">
    <location>
        <begin position="1214"/>
        <end position="1234"/>
    </location>
</feature>
<evidence type="ECO:0000256" key="6">
    <source>
        <dbReference type="ARBA" id="ARBA00022525"/>
    </source>
</evidence>
<feature type="compositionally biased region" description="Acidic residues" evidence="13">
    <location>
        <begin position="1141"/>
        <end position="1213"/>
    </location>
</feature>
<organism evidence="16 17">
    <name type="scientific">Natrarchaeobaculum sulfurireducens</name>
    <dbReference type="NCBI Taxonomy" id="2044521"/>
    <lineage>
        <taxon>Archaea</taxon>
        <taxon>Methanobacteriati</taxon>
        <taxon>Methanobacteriota</taxon>
        <taxon>Stenosarchaea group</taxon>
        <taxon>Halobacteria</taxon>
        <taxon>Halobacteriales</taxon>
        <taxon>Natrialbaceae</taxon>
        <taxon>Natrarchaeobaculum</taxon>
    </lineage>
</organism>
<feature type="region of interest" description="Disordered" evidence="13">
    <location>
        <begin position="1071"/>
        <end position="1093"/>
    </location>
</feature>
<dbReference type="GO" id="GO:0005886">
    <property type="term" value="C:plasma membrane"/>
    <property type="evidence" value="ECO:0007669"/>
    <property type="project" value="UniProtKB-SubCell"/>
</dbReference>
<evidence type="ECO:0000256" key="10">
    <source>
        <dbReference type="ARBA" id="ARBA00022989"/>
    </source>
</evidence>
<evidence type="ECO:0000256" key="3">
    <source>
        <dbReference type="ARBA" id="ARBA00009327"/>
    </source>
</evidence>
<gene>
    <name evidence="16" type="ORF">AArcMg_0758</name>
</gene>
<keyword evidence="6" id="KW-0964">Secreted</keyword>
<keyword evidence="8 14" id="KW-0812">Transmembrane</keyword>
<feature type="region of interest" description="Disordered" evidence="13">
    <location>
        <begin position="49"/>
        <end position="87"/>
    </location>
</feature>
<dbReference type="GO" id="GO:0030115">
    <property type="term" value="C:S-layer"/>
    <property type="evidence" value="ECO:0007669"/>
    <property type="project" value="UniProtKB-SubCell"/>
</dbReference>
<protein>
    <submittedName>
        <fullName evidence="16">Putative secreted glycoprotein</fullName>
    </submittedName>
</protein>
<keyword evidence="7" id="KW-0701">S-layer</keyword>
<dbReference type="InterPro" id="IPR026371">
    <property type="entry name" value="PGF_CTERM"/>
</dbReference>
<keyword evidence="4" id="KW-1003">Cell membrane</keyword>
<feature type="region of interest" description="Disordered" evidence="13">
    <location>
        <begin position="1120"/>
        <end position="1216"/>
    </location>
</feature>
<dbReference type="Proteomes" id="UP000258613">
    <property type="component" value="Chromosome"/>
</dbReference>
<dbReference type="KEGG" id="nag:AArcMg_0758"/>
<dbReference type="NCBIfam" id="TIGR04207">
    <property type="entry name" value="halo_sig_pep"/>
    <property type="match status" value="1"/>
</dbReference>
<keyword evidence="17" id="KW-1185">Reference proteome</keyword>
<evidence type="ECO:0000313" key="17">
    <source>
        <dbReference type="Proteomes" id="UP000258613"/>
    </source>
</evidence>
<feature type="region of interest" description="Disordered" evidence="13">
    <location>
        <begin position="445"/>
        <end position="465"/>
    </location>
</feature>
<dbReference type="RefSeq" id="WP_117367551.1">
    <property type="nucleotide sequence ID" value="NZ_CP027033.1"/>
</dbReference>
<dbReference type="EMBL" id="CP027033">
    <property type="protein sequence ID" value="AXR80780.1"/>
    <property type="molecule type" value="Genomic_DNA"/>
</dbReference>
<evidence type="ECO:0000259" key="15">
    <source>
        <dbReference type="Pfam" id="PF18204"/>
    </source>
</evidence>
<evidence type="ECO:0000256" key="11">
    <source>
        <dbReference type="ARBA" id="ARBA00023136"/>
    </source>
</evidence>
<name>A0A346PMN5_9EURY</name>
<dbReference type="AlphaFoldDB" id="A0A346PMN5"/>
<dbReference type="NCBIfam" id="NF045517">
    <property type="entry name" value="halo_surf_dom"/>
    <property type="match status" value="1"/>
</dbReference>
<feature type="domain" description="PGF-CTERM archaeal protein-sorting signal" evidence="15">
    <location>
        <begin position="1214"/>
        <end position="1236"/>
    </location>
</feature>
<reference evidence="17" key="1">
    <citation type="submission" date="2018-02" db="EMBL/GenBank/DDBJ databases">
        <title>Phenotypic and genomic properties of facultatively anaerobic sulfur-reducing natronoarchaea from hypersaline soda lakes.</title>
        <authorList>
            <person name="Sorokin D.Y."/>
            <person name="Kublanov I.V."/>
            <person name="Roman P."/>
            <person name="Sinninghe Damste J.S."/>
            <person name="Golyshin P.N."/>
            <person name="Rojo D."/>
            <person name="Ciordia S."/>
            <person name="Mena M.D.C."/>
            <person name="Ferrer M."/>
            <person name="Messina E."/>
            <person name="Smedile F."/>
            <person name="La Spada G."/>
            <person name="La Cono V."/>
            <person name="Yakimov M.M."/>
        </authorList>
    </citation>
    <scope>NUCLEOTIDE SEQUENCE [LARGE SCALE GENOMIC DNA]</scope>
    <source>
        <strain evidence="17">AArc-Mg</strain>
    </source>
</reference>
<evidence type="ECO:0000256" key="1">
    <source>
        <dbReference type="ARBA" id="ARBA00004236"/>
    </source>
</evidence>
<dbReference type="Pfam" id="PF18204">
    <property type="entry name" value="PGF-CTERM"/>
    <property type="match status" value="1"/>
</dbReference>
<accession>A0A346PMN5</accession>
<evidence type="ECO:0000256" key="13">
    <source>
        <dbReference type="SAM" id="MobiDB-lite"/>
    </source>
</evidence>
<dbReference type="NCBIfam" id="TIGR04126">
    <property type="entry name" value="PGF_CTERM"/>
    <property type="match status" value="1"/>
</dbReference>
<proteinExistence type="inferred from homology"/>
<evidence type="ECO:0000256" key="2">
    <source>
        <dbReference type="ARBA" id="ARBA00004237"/>
    </source>
</evidence>
<comment type="subcellular location">
    <subcellularLocation>
        <location evidence="1">Cell membrane</location>
    </subcellularLocation>
    <subcellularLocation>
        <location evidence="2">Secreted</location>
        <location evidence="2">Cell wall</location>
        <location evidence="2">S-layer</location>
    </subcellularLocation>
</comment>